<proteinExistence type="predicted"/>
<protein>
    <submittedName>
        <fullName evidence="1">Uncharacterized protein</fullName>
    </submittedName>
</protein>
<name>A0A381WBZ6_9ZZZZ</name>
<dbReference type="AlphaFoldDB" id="A0A381WBZ6"/>
<dbReference type="EMBL" id="UINC01011317">
    <property type="protein sequence ID" value="SVA50002.1"/>
    <property type="molecule type" value="Genomic_DNA"/>
</dbReference>
<sequence>MDQINYNLYLNVSGIIKFLKKVIQV</sequence>
<reference evidence="1" key="1">
    <citation type="submission" date="2018-05" db="EMBL/GenBank/DDBJ databases">
        <authorList>
            <person name="Lanie J.A."/>
            <person name="Ng W.-L."/>
            <person name="Kazmierczak K.M."/>
            <person name="Andrzejewski T.M."/>
            <person name="Davidsen T.M."/>
            <person name="Wayne K.J."/>
            <person name="Tettelin H."/>
            <person name="Glass J.I."/>
            <person name="Rusch D."/>
            <person name="Podicherti R."/>
            <person name="Tsui H.-C.T."/>
            <person name="Winkler M.E."/>
        </authorList>
    </citation>
    <scope>NUCLEOTIDE SEQUENCE</scope>
</reference>
<organism evidence="1">
    <name type="scientific">marine metagenome</name>
    <dbReference type="NCBI Taxonomy" id="408172"/>
    <lineage>
        <taxon>unclassified sequences</taxon>
        <taxon>metagenomes</taxon>
        <taxon>ecological metagenomes</taxon>
    </lineage>
</organism>
<evidence type="ECO:0000313" key="1">
    <source>
        <dbReference type="EMBL" id="SVA50002.1"/>
    </source>
</evidence>
<accession>A0A381WBZ6</accession>
<gene>
    <name evidence="1" type="ORF">METZ01_LOCUS102856</name>
</gene>